<gene>
    <name evidence="4" type="ORF">EEJ31_05870</name>
</gene>
<dbReference type="Proteomes" id="UP000279859">
    <property type="component" value="Unassembled WGS sequence"/>
</dbReference>
<keyword evidence="1" id="KW-0732">Signal</keyword>
<dbReference type="Pfam" id="PF00497">
    <property type="entry name" value="SBP_bac_3"/>
    <property type="match status" value="1"/>
</dbReference>
<dbReference type="Gene3D" id="3.40.190.10">
    <property type="entry name" value="Periplasmic binding protein-like II"/>
    <property type="match status" value="2"/>
</dbReference>
<dbReference type="SMART" id="SM00079">
    <property type="entry name" value="PBPe"/>
    <property type="match status" value="1"/>
</dbReference>
<accession>A0A3M8LFR9</accession>
<dbReference type="GO" id="GO:0016020">
    <property type="term" value="C:membrane"/>
    <property type="evidence" value="ECO:0007669"/>
    <property type="project" value="InterPro"/>
</dbReference>
<feature type="domain" description="Solute-binding protein family 3/N-terminal" evidence="2">
    <location>
        <begin position="108"/>
        <end position="327"/>
    </location>
</feature>
<proteinExistence type="predicted"/>
<organism evidence="4 5">
    <name type="scientific">Cryobacterium tepidiphilum</name>
    <dbReference type="NCBI Taxonomy" id="2486026"/>
    <lineage>
        <taxon>Bacteria</taxon>
        <taxon>Bacillati</taxon>
        <taxon>Actinomycetota</taxon>
        <taxon>Actinomycetes</taxon>
        <taxon>Micrococcales</taxon>
        <taxon>Microbacteriaceae</taxon>
        <taxon>Cryobacterium</taxon>
    </lineage>
</organism>
<evidence type="ECO:0000313" key="4">
    <source>
        <dbReference type="EMBL" id="RNE63759.1"/>
    </source>
</evidence>
<protein>
    <submittedName>
        <fullName evidence="4">ABC transporter substrate-binding protein</fullName>
    </submittedName>
</protein>
<evidence type="ECO:0000259" key="3">
    <source>
        <dbReference type="SMART" id="SM00079"/>
    </source>
</evidence>
<dbReference type="PANTHER" id="PTHR35936">
    <property type="entry name" value="MEMBRANE-BOUND LYTIC MUREIN TRANSGLYCOSYLASE F"/>
    <property type="match status" value="1"/>
</dbReference>
<dbReference type="InterPro" id="IPR001320">
    <property type="entry name" value="Iontro_rcpt_C"/>
</dbReference>
<dbReference type="AlphaFoldDB" id="A0A3M8LFR9"/>
<evidence type="ECO:0000259" key="2">
    <source>
        <dbReference type="SMART" id="SM00062"/>
    </source>
</evidence>
<name>A0A3M8LFR9_9MICO</name>
<evidence type="ECO:0000313" key="5">
    <source>
        <dbReference type="Proteomes" id="UP000279859"/>
    </source>
</evidence>
<dbReference type="SMART" id="SM00062">
    <property type="entry name" value="PBPb"/>
    <property type="match status" value="1"/>
</dbReference>
<evidence type="ECO:0000256" key="1">
    <source>
        <dbReference type="ARBA" id="ARBA00022729"/>
    </source>
</evidence>
<dbReference type="GO" id="GO:0015276">
    <property type="term" value="F:ligand-gated monoatomic ion channel activity"/>
    <property type="evidence" value="ECO:0007669"/>
    <property type="project" value="InterPro"/>
</dbReference>
<dbReference type="EMBL" id="RDSR01000007">
    <property type="protein sequence ID" value="RNE63759.1"/>
    <property type="molecule type" value="Genomic_DNA"/>
</dbReference>
<comment type="caution">
    <text evidence="4">The sequence shown here is derived from an EMBL/GenBank/DDBJ whole genome shotgun (WGS) entry which is preliminary data.</text>
</comment>
<dbReference type="InterPro" id="IPR001638">
    <property type="entry name" value="Solute-binding_3/MltF_N"/>
</dbReference>
<feature type="domain" description="Ionotropic glutamate receptor C-terminal" evidence="3">
    <location>
        <begin position="108"/>
        <end position="326"/>
    </location>
</feature>
<keyword evidence="5" id="KW-1185">Reference proteome</keyword>
<reference evidence="4 5" key="1">
    <citation type="submission" date="2018-11" db="EMBL/GenBank/DDBJ databases">
        <title>Cryobacterium sp. nov., isolated from rhizosphere soil of lettuce.</title>
        <authorList>
            <person name="Wang Y."/>
        </authorList>
    </citation>
    <scope>NUCLEOTIDE SEQUENCE [LARGE SCALE GENOMIC DNA]</scope>
    <source>
        <strain evidence="4 5">NEAU-85</strain>
    </source>
</reference>
<dbReference type="PANTHER" id="PTHR35936:SF17">
    <property type="entry name" value="ARGININE-BINDING EXTRACELLULAR PROTEIN ARTP"/>
    <property type="match status" value="1"/>
</dbReference>
<sequence>MKPVTLTIAGAAAPNGRGDVPASNPAEVPFAPPFQTRCKDASCEVCASPRRPRLEITMIRSHIKSSVVIVALASMLALTGCTSGGDSGAAGANPATASKLQEVVKRGTLKVGVLPDYPPYSSQDASGKIVGYEPDIAKALADSLGVKLEMVNTDGTSRKPVLDSNRVDVDIDAFTATNERAKAVDFSIPYVASGALPLFRKDNPIKSIEDLKGKKVSVARGSTNDTLMTKRFPDTTVVRFDTIADAVQAVKSGKVDAVMEGFATVRAEAEKDPSLAVLDVEPINPALISMGIKTGDQVWLNYLNNFIRNLNSSGDNAALYKKWFDAELPAVIAYQG</sequence>
<dbReference type="SUPFAM" id="SSF53850">
    <property type="entry name" value="Periplasmic binding protein-like II"/>
    <property type="match status" value="1"/>
</dbReference>